<dbReference type="SUPFAM" id="SSF53850">
    <property type="entry name" value="Periplasmic binding protein-like II"/>
    <property type="match status" value="1"/>
</dbReference>
<name>A0A375AB53_9GAMM</name>
<evidence type="ECO:0000259" key="4">
    <source>
        <dbReference type="SMART" id="SM00062"/>
    </source>
</evidence>
<dbReference type="EMBL" id="LT615367">
    <property type="protein sequence ID" value="SLM63293.1"/>
    <property type="molecule type" value="Genomic_DNA"/>
</dbReference>
<dbReference type="KEGG" id="daq:DAQ1742_02405"/>
<dbReference type="SMART" id="SM00062">
    <property type="entry name" value="PBPb"/>
    <property type="match status" value="1"/>
</dbReference>
<dbReference type="RefSeq" id="WP_051124038.1">
    <property type="nucleotide sequence ID" value="NZ_LT615367.1"/>
</dbReference>
<evidence type="ECO:0000256" key="3">
    <source>
        <dbReference type="SAM" id="SignalP"/>
    </source>
</evidence>
<dbReference type="InterPro" id="IPR001638">
    <property type="entry name" value="Solute-binding_3/MltF_N"/>
</dbReference>
<keyword evidence="2 3" id="KW-0732">Signal</keyword>
<protein>
    <submittedName>
        <fullName evidence="5">ABC transporter substrate-binding protein</fullName>
    </submittedName>
</protein>
<dbReference type="Gene3D" id="3.40.190.10">
    <property type="entry name" value="Periplasmic binding protein-like II"/>
    <property type="match status" value="2"/>
</dbReference>
<reference evidence="5 6" key="1">
    <citation type="submission" date="2016-09" db="EMBL/GenBank/DDBJ databases">
        <authorList>
            <person name="Reverchon S."/>
            <person name="Nasser W."/>
            <person name="Leonard S."/>
            <person name="Brochier C."/>
            <person name="Duprey A."/>
        </authorList>
    </citation>
    <scope>NUCLEOTIDE SEQUENCE [LARGE SCALE GENOMIC DNA]</scope>
    <source>
        <strain evidence="5 6">174/2</strain>
    </source>
</reference>
<dbReference type="PANTHER" id="PTHR35936">
    <property type="entry name" value="MEMBRANE-BOUND LYTIC MUREIN TRANSGLYCOSYLASE F"/>
    <property type="match status" value="1"/>
</dbReference>
<proteinExistence type="inferred from homology"/>
<sequence length="280" mass="30922">MHLSFRSFFGTWFAALALAGTAWLAQADTPTSTWQQIKQRGELRIGVAQGEPWYFKNPATGEWDGIGYQVGKVLAKDLGVRLVAVETTWGNAVAALQTGQIDTMLVLDPTDERKKAVDFPEQPFFWYAQGVLVRDGISVTNWEDLNRPDIKIGVTLGSSPDLLLTKTLPNAQLVRFPNMDEGVAAFYAGRVDALSYFHPALALQQAKVGKGNLILPKPIVAVSTSGAIRKENDPALRQFLSDEFGKLYQSGQIQQFYEQALKARGVDISKVPPVIREAWK</sequence>
<evidence type="ECO:0000256" key="1">
    <source>
        <dbReference type="ARBA" id="ARBA00010333"/>
    </source>
</evidence>
<dbReference type="Proteomes" id="UP000294820">
    <property type="component" value="Chromosome 1"/>
</dbReference>
<feature type="chain" id="PRO_5016937831" evidence="3">
    <location>
        <begin position="28"/>
        <end position="280"/>
    </location>
</feature>
<evidence type="ECO:0000313" key="6">
    <source>
        <dbReference type="Proteomes" id="UP000294820"/>
    </source>
</evidence>
<comment type="similarity">
    <text evidence="1">Belongs to the bacterial solute-binding protein 3 family.</text>
</comment>
<feature type="domain" description="Solute-binding protein family 3/N-terminal" evidence="4">
    <location>
        <begin position="42"/>
        <end position="264"/>
    </location>
</feature>
<dbReference type="AlphaFoldDB" id="A0A375AB53"/>
<dbReference type="Pfam" id="PF00497">
    <property type="entry name" value="SBP_bac_3"/>
    <property type="match status" value="1"/>
</dbReference>
<evidence type="ECO:0000256" key="2">
    <source>
        <dbReference type="ARBA" id="ARBA00022729"/>
    </source>
</evidence>
<feature type="signal peptide" evidence="3">
    <location>
        <begin position="1"/>
        <end position="27"/>
    </location>
</feature>
<gene>
    <name evidence="5" type="ORF">DAQ1742_02405</name>
</gene>
<dbReference type="PANTHER" id="PTHR35936:SF17">
    <property type="entry name" value="ARGININE-BINDING EXTRACELLULAR PROTEIN ARTP"/>
    <property type="match status" value="1"/>
</dbReference>
<accession>A0A375AB53</accession>
<organism evidence="5 6">
    <name type="scientific">Dickeya aquatica</name>
    <dbReference type="NCBI Taxonomy" id="1401087"/>
    <lineage>
        <taxon>Bacteria</taxon>
        <taxon>Pseudomonadati</taxon>
        <taxon>Pseudomonadota</taxon>
        <taxon>Gammaproteobacteria</taxon>
        <taxon>Enterobacterales</taxon>
        <taxon>Pectobacteriaceae</taxon>
        <taxon>Dickeya</taxon>
    </lineage>
</organism>
<evidence type="ECO:0000313" key="5">
    <source>
        <dbReference type="EMBL" id="SLM63293.1"/>
    </source>
</evidence>
<keyword evidence="6" id="KW-1185">Reference proteome</keyword>